<reference evidence="8 9" key="1">
    <citation type="submission" date="2020-05" db="EMBL/GenBank/DDBJ databases">
        <title>Mucilaginibacter mali sp. nov.</title>
        <authorList>
            <person name="Kim H.S."/>
            <person name="Lee K.C."/>
            <person name="Suh M.K."/>
            <person name="Kim J.-S."/>
            <person name="Han K.-I."/>
            <person name="Eom M.K."/>
            <person name="Shin Y.K."/>
            <person name="Lee J.-S."/>
        </authorList>
    </citation>
    <scope>NUCLEOTIDE SEQUENCE [LARGE SCALE GENOMIC DNA]</scope>
    <source>
        <strain evidence="8 9">G2-14</strain>
    </source>
</reference>
<dbReference type="Gene3D" id="3.10.20.30">
    <property type="match status" value="1"/>
</dbReference>
<keyword evidence="2" id="KW-0001">2Fe-2S</keyword>
<dbReference type="PROSITE" id="PS51085">
    <property type="entry name" value="2FE2S_FER_2"/>
    <property type="match status" value="1"/>
</dbReference>
<evidence type="ECO:0000256" key="3">
    <source>
        <dbReference type="ARBA" id="ARBA00022723"/>
    </source>
</evidence>
<keyword evidence="3" id="KW-0479">Metal-binding</keyword>
<name>A0A7D4PY89_9SPHI</name>
<dbReference type="GO" id="GO:0051537">
    <property type="term" value="F:2 iron, 2 sulfur cluster binding"/>
    <property type="evidence" value="ECO:0007669"/>
    <property type="project" value="UniProtKB-KW"/>
</dbReference>
<evidence type="ECO:0000256" key="5">
    <source>
        <dbReference type="ARBA" id="ARBA00023014"/>
    </source>
</evidence>
<keyword evidence="4" id="KW-0408">Iron</keyword>
<feature type="domain" description="2Fe-2S ferredoxin-type" evidence="7">
    <location>
        <begin position="1"/>
        <end position="105"/>
    </location>
</feature>
<dbReference type="CDD" id="cd00207">
    <property type="entry name" value="fer2"/>
    <property type="match status" value="1"/>
</dbReference>
<keyword evidence="5" id="KW-0411">Iron-sulfur</keyword>
<evidence type="ECO:0000313" key="8">
    <source>
        <dbReference type="EMBL" id="QKJ33023.1"/>
    </source>
</evidence>
<dbReference type="PANTHER" id="PTHR23426">
    <property type="entry name" value="FERREDOXIN/ADRENODOXIN"/>
    <property type="match status" value="1"/>
</dbReference>
<accession>A0A7D4PY89</accession>
<dbReference type="Proteomes" id="UP000505355">
    <property type="component" value="Chromosome"/>
</dbReference>
<dbReference type="EMBL" id="CP054139">
    <property type="protein sequence ID" value="QKJ33023.1"/>
    <property type="molecule type" value="Genomic_DNA"/>
</dbReference>
<dbReference type="AlphaFoldDB" id="A0A7D4PY89"/>
<dbReference type="PANTHER" id="PTHR23426:SF65">
    <property type="entry name" value="FERREDOXIN-2, MITOCHONDRIAL"/>
    <property type="match status" value="1"/>
</dbReference>
<dbReference type="KEGG" id="mmab:HQ865_00015"/>
<protein>
    <submittedName>
        <fullName evidence="8">2Fe-2S iron-sulfur cluster binding domain-containing protein</fullName>
    </submittedName>
</protein>
<evidence type="ECO:0000259" key="7">
    <source>
        <dbReference type="PROSITE" id="PS51085"/>
    </source>
</evidence>
<dbReference type="Pfam" id="PF00111">
    <property type="entry name" value="Fer2"/>
    <property type="match status" value="1"/>
</dbReference>
<dbReference type="GO" id="GO:0140647">
    <property type="term" value="P:P450-containing electron transport chain"/>
    <property type="evidence" value="ECO:0007669"/>
    <property type="project" value="InterPro"/>
</dbReference>
<evidence type="ECO:0000313" key="9">
    <source>
        <dbReference type="Proteomes" id="UP000505355"/>
    </source>
</evidence>
<comment type="cofactor">
    <cofactor evidence="6">
        <name>[2Fe-2S] cluster</name>
        <dbReference type="ChEBI" id="CHEBI:190135"/>
    </cofactor>
</comment>
<gene>
    <name evidence="8" type="ORF">HQ865_00015</name>
</gene>
<dbReference type="GO" id="GO:0046872">
    <property type="term" value="F:metal ion binding"/>
    <property type="evidence" value="ECO:0007669"/>
    <property type="project" value="UniProtKB-KW"/>
</dbReference>
<dbReference type="InterPro" id="IPR001055">
    <property type="entry name" value="Adrenodoxin-like"/>
</dbReference>
<dbReference type="GO" id="GO:0009055">
    <property type="term" value="F:electron transfer activity"/>
    <property type="evidence" value="ECO:0007669"/>
    <property type="project" value="TreeGrafter"/>
</dbReference>
<dbReference type="InterPro" id="IPR012675">
    <property type="entry name" value="Beta-grasp_dom_sf"/>
</dbReference>
<keyword evidence="9" id="KW-1185">Reference proteome</keyword>
<dbReference type="InterPro" id="IPR001041">
    <property type="entry name" value="2Fe-2S_ferredoxin-type"/>
</dbReference>
<evidence type="ECO:0000256" key="2">
    <source>
        <dbReference type="ARBA" id="ARBA00022714"/>
    </source>
</evidence>
<evidence type="ECO:0000256" key="1">
    <source>
        <dbReference type="ARBA" id="ARBA00010914"/>
    </source>
</evidence>
<dbReference type="InterPro" id="IPR036010">
    <property type="entry name" value="2Fe-2S_ferredoxin-like_sf"/>
</dbReference>
<evidence type="ECO:0000256" key="6">
    <source>
        <dbReference type="ARBA" id="ARBA00034078"/>
    </source>
</evidence>
<proteinExistence type="inferred from homology"/>
<evidence type="ECO:0000256" key="4">
    <source>
        <dbReference type="ARBA" id="ARBA00023004"/>
    </source>
</evidence>
<dbReference type="PRINTS" id="PR00355">
    <property type="entry name" value="ADRENODOXIN"/>
</dbReference>
<dbReference type="SUPFAM" id="SSF54292">
    <property type="entry name" value="2Fe-2S ferredoxin-like"/>
    <property type="match status" value="1"/>
</dbReference>
<comment type="similarity">
    <text evidence="1">Belongs to the adrenodoxin/putidaredoxin family.</text>
</comment>
<sequence>MITIYLMNADGSQEPLEVPVNINLSLMEVLRAGGYPIAGTCGGIALCATCAVDILSGNEQLSPAGDQELDMLDLLPQSTSATRLGCQLRLRPEMDGMVFRITPAG</sequence>
<organism evidence="8 9">
    <name type="scientific">Mucilaginibacter mali</name>
    <dbReference type="NCBI Taxonomy" id="2740462"/>
    <lineage>
        <taxon>Bacteria</taxon>
        <taxon>Pseudomonadati</taxon>
        <taxon>Bacteroidota</taxon>
        <taxon>Sphingobacteriia</taxon>
        <taxon>Sphingobacteriales</taxon>
        <taxon>Sphingobacteriaceae</taxon>
        <taxon>Mucilaginibacter</taxon>
    </lineage>
</organism>